<comment type="caution">
    <text evidence="1">The sequence shown here is derived from an EMBL/GenBank/DDBJ whole genome shotgun (WGS) entry which is preliminary data.</text>
</comment>
<dbReference type="EMBL" id="ABFK02000020">
    <property type="protein sequence ID" value="EDS03197.1"/>
    <property type="molecule type" value="Genomic_DNA"/>
</dbReference>
<keyword evidence="3" id="KW-1185">Reference proteome</keyword>
<proteinExistence type="predicted"/>
<organism evidence="1 3">
    <name type="scientific">Alistipes putredinis DSM 17216</name>
    <dbReference type="NCBI Taxonomy" id="445970"/>
    <lineage>
        <taxon>Bacteria</taxon>
        <taxon>Pseudomonadati</taxon>
        <taxon>Bacteroidota</taxon>
        <taxon>Bacteroidia</taxon>
        <taxon>Bacteroidales</taxon>
        <taxon>Rikenellaceae</taxon>
        <taxon>Alistipes</taxon>
    </lineage>
</organism>
<reference evidence="1 3" key="2">
    <citation type="submission" date="2007-11" db="EMBL/GenBank/DDBJ databases">
        <title>Draft genome sequence of Alistipes putredinis (DSM 17216).</title>
        <authorList>
            <person name="Sudarsanam P."/>
            <person name="Ley R."/>
            <person name="Guruge J."/>
            <person name="Turnbaugh P.J."/>
            <person name="Mahowald M."/>
            <person name="Liep D."/>
            <person name="Gordon J."/>
        </authorList>
    </citation>
    <scope>NUCLEOTIDE SEQUENCE [LARGE SCALE GENOMIC DNA]</scope>
    <source>
        <strain evidence="1 3">DSM 17216</strain>
    </source>
</reference>
<gene>
    <name evidence="1" type="ORF">ALIPUT_02270</name>
    <name evidence="2" type="ORF">ALIPUT_02737</name>
</gene>
<reference evidence="1 3" key="1">
    <citation type="submission" date="2007-10" db="EMBL/GenBank/DDBJ databases">
        <authorList>
            <person name="Fulton L."/>
            <person name="Clifton S."/>
            <person name="Fulton B."/>
            <person name="Xu J."/>
            <person name="Minx P."/>
            <person name="Pepin K.H."/>
            <person name="Johnson M."/>
            <person name="Thiruvilangam P."/>
            <person name="Bhonagiri V."/>
            <person name="Nash W.E."/>
            <person name="Mardis E.R."/>
            <person name="Wilson R.K."/>
        </authorList>
    </citation>
    <scope>NUCLEOTIDE SEQUENCE [LARGE SCALE GENOMIC DNA]</scope>
    <source>
        <strain evidence="1 3">DSM 17216</strain>
    </source>
</reference>
<evidence type="ECO:0000313" key="2">
    <source>
        <dbReference type="EMBL" id="EDS03197.1"/>
    </source>
</evidence>
<protein>
    <submittedName>
        <fullName evidence="1">Uncharacterized protein</fullName>
    </submittedName>
</protein>
<evidence type="ECO:0000313" key="1">
    <source>
        <dbReference type="EMBL" id="EDS02739.1"/>
    </source>
</evidence>
<name>B0MYQ3_9BACT</name>
<dbReference type="HOGENOM" id="CLU_3057791_0_0_10"/>
<dbReference type="EMBL" id="ABFK02000020">
    <property type="protein sequence ID" value="EDS02739.1"/>
    <property type="molecule type" value="Genomic_DNA"/>
</dbReference>
<dbReference type="AlphaFoldDB" id="B0MYQ3"/>
<accession>B0MYQ3</accession>
<evidence type="ECO:0000313" key="3">
    <source>
        <dbReference type="Proteomes" id="UP000005819"/>
    </source>
</evidence>
<sequence length="53" mass="6155">MKMEGMSETVNLFDCLVRANTILFHYTTPDGRDEMVKFPLAGFCENYLMQFAK</sequence>
<dbReference type="Proteomes" id="UP000005819">
    <property type="component" value="Unassembled WGS sequence"/>
</dbReference>